<sequence length="128" mass="14131">MIPDPNAAMCPSPASAYADAPRITREISWVAGAAADREFGVPMGREFWLRKAALLDRIALDQVEKHAPEVAAAAVETAEEAAGRLADFDHTHYTTRGPIKPLLNPPGRSYRPYVRQEYLAWLKARTDS</sequence>
<dbReference type="RefSeq" id="WP_209238460.1">
    <property type="nucleotide sequence ID" value="NZ_JADKMA010000021.1"/>
</dbReference>
<proteinExistence type="predicted"/>
<reference evidence="1 2" key="1">
    <citation type="submission" date="2020-11" db="EMBL/GenBank/DDBJ databases">
        <title>Streptomyces spirodelae sp. nov., isolated from duckweed.</title>
        <authorList>
            <person name="Saimee Y."/>
            <person name="Duangmal K."/>
        </authorList>
    </citation>
    <scope>NUCLEOTIDE SEQUENCE [LARGE SCALE GENOMIC DNA]</scope>
    <source>
        <strain evidence="1 2">S16-07</strain>
    </source>
</reference>
<gene>
    <name evidence="1" type="ORF">ITI46_06645</name>
</gene>
<name>A0ABS3X7M2_9ACTN</name>
<keyword evidence="2" id="KW-1185">Reference proteome</keyword>
<accession>A0ABS3X7M2</accession>
<dbReference type="Proteomes" id="UP001519064">
    <property type="component" value="Unassembled WGS sequence"/>
</dbReference>
<dbReference type="EMBL" id="JADKMA010000021">
    <property type="protein sequence ID" value="MBO8191371.1"/>
    <property type="molecule type" value="Genomic_DNA"/>
</dbReference>
<protein>
    <submittedName>
        <fullName evidence="1">Uncharacterized protein</fullName>
    </submittedName>
</protein>
<evidence type="ECO:0000313" key="1">
    <source>
        <dbReference type="EMBL" id="MBO8191371.1"/>
    </source>
</evidence>
<evidence type="ECO:0000313" key="2">
    <source>
        <dbReference type="Proteomes" id="UP001519064"/>
    </source>
</evidence>
<comment type="caution">
    <text evidence="1">The sequence shown here is derived from an EMBL/GenBank/DDBJ whole genome shotgun (WGS) entry which is preliminary data.</text>
</comment>
<organism evidence="1 2">
    <name type="scientific">Streptomyces oryzae</name>
    <dbReference type="NCBI Taxonomy" id="1434886"/>
    <lineage>
        <taxon>Bacteria</taxon>
        <taxon>Bacillati</taxon>
        <taxon>Actinomycetota</taxon>
        <taxon>Actinomycetes</taxon>
        <taxon>Kitasatosporales</taxon>
        <taxon>Streptomycetaceae</taxon>
        <taxon>Streptomyces</taxon>
    </lineage>
</organism>